<accession>A0A9J2PGI5</accession>
<reference evidence="5" key="1">
    <citation type="submission" date="2023-03" db="UniProtKB">
        <authorList>
            <consortium name="WormBaseParasite"/>
        </authorList>
    </citation>
    <scope>IDENTIFICATION</scope>
</reference>
<feature type="domain" description="NF-kappa-B-activating protein C-terminal" evidence="3">
    <location>
        <begin position="489"/>
        <end position="588"/>
    </location>
</feature>
<feature type="compositionally biased region" description="Basic and acidic residues" evidence="2">
    <location>
        <begin position="190"/>
        <end position="211"/>
    </location>
</feature>
<feature type="compositionally biased region" description="Basic and acidic residues" evidence="2">
    <location>
        <begin position="391"/>
        <end position="415"/>
    </location>
</feature>
<feature type="compositionally biased region" description="Basic and acidic residues" evidence="2">
    <location>
        <begin position="151"/>
        <end position="161"/>
    </location>
</feature>
<dbReference type="PANTHER" id="PTHR13087">
    <property type="entry name" value="NF-KAPPA B ACTIVATING PROTEIN"/>
    <property type="match status" value="1"/>
</dbReference>
<feature type="compositionally biased region" description="Basic and acidic residues" evidence="2">
    <location>
        <begin position="61"/>
        <end position="95"/>
    </location>
</feature>
<evidence type="ECO:0000313" key="5">
    <source>
        <dbReference type="WBParaSite" id="ALUE_0000861301-mRNA-1"/>
    </source>
</evidence>
<keyword evidence="4" id="KW-1185">Reference proteome</keyword>
<proteinExistence type="inferred from homology"/>
<protein>
    <submittedName>
        <fullName evidence="5">NF-kappa-B-activating protein C-terminal domain-containing protein</fullName>
    </submittedName>
</protein>
<comment type="similarity">
    <text evidence="1">Belongs to the NKAP family.</text>
</comment>
<feature type="compositionally biased region" description="Basic residues" evidence="2">
    <location>
        <begin position="416"/>
        <end position="433"/>
    </location>
</feature>
<evidence type="ECO:0000313" key="4">
    <source>
        <dbReference type="Proteomes" id="UP000036681"/>
    </source>
</evidence>
<feature type="compositionally biased region" description="Low complexity" evidence="2">
    <location>
        <begin position="170"/>
        <end position="186"/>
    </location>
</feature>
<feature type="compositionally biased region" description="Basic residues" evidence="2">
    <location>
        <begin position="212"/>
        <end position="231"/>
    </location>
</feature>
<feature type="compositionally biased region" description="Basic and acidic residues" evidence="2">
    <location>
        <begin position="323"/>
        <end position="334"/>
    </location>
</feature>
<feature type="compositionally biased region" description="Polar residues" evidence="2">
    <location>
        <begin position="96"/>
        <end position="106"/>
    </location>
</feature>
<dbReference type="Proteomes" id="UP000036681">
    <property type="component" value="Unplaced"/>
</dbReference>
<dbReference type="PANTHER" id="PTHR13087:SF0">
    <property type="entry name" value="NFKB ACTIVATING PROTEIN LIKE"/>
    <property type="match status" value="1"/>
</dbReference>
<dbReference type="AlphaFoldDB" id="A0A9J2PGI5"/>
<feature type="compositionally biased region" description="Basic and acidic residues" evidence="2">
    <location>
        <begin position="341"/>
        <end position="362"/>
    </location>
</feature>
<evidence type="ECO:0000256" key="2">
    <source>
        <dbReference type="SAM" id="MobiDB-lite"/>
    </source>
</evidence>
<feature type="region of interest" description="Disordered" evidence="2">
    <location>
        <begin position="55"/>
        <end position="362"/>
    </location>
</feature>
<feature type="region of interest" description="Disordered" evidence="2">
    <location>
        <begin position="391"/>
        <end position="446"/>
    </location>
</feature>
<evidence type="ECO:0000259" key="3">
    <source>
        <dbReference type="Pfam" id="PF06047"/>
    </source>
</evidence>
<dbReference type="Pfam" id="PF06047">
    <property type="entry name" value="Nkap_C"/>
    <property type="match status" value="1"/>
</dbReference>
<dbReference type="GO" id="GO:0010468">
    <property type="term" value="P:regulation of gene expression"/>
    <property type="evidence" value="ECO:0007669"/>
    <property type="project" value="TreeGrafter"/>
</dbReference>
<organism evidence="4 5">
    <name type="scientific">Ascaris lumbricoides</name>
    <name type="common">Giant roundworm</name>
    <dbReference type="NCBI Taxonomy" id="6252"/>
    <lineage>
        <taxon>Eukaryota</taxon>
        <taxon>Metazoa</taxon>
        <taxon>Ecdysozoa</taxon>
        <taxon>Nematoda</taxon>
        <taxon>Chromadorea</taxon>
        <taxon>Rhabditida</taxon>
        <taxon>Spirurina</taxon>
        <taxon>Ascaridomorpha</taxon>
        <taxon>Ascaridoidea</taxon>
        <taxon>Ascarididae</taxon>
        <taxon>Ascaris</taxon>
    </lineage>
</organism>
<evidence type="ECO:0000256" key="1">
    <source>
        <dbReference type="ARBA" id="ARBA00009313"/>
    </source>
</evidence>
<dbReference type="InterPro" id="IPR009269">
    <property type="entry name" value="NKAP_C"/>
</dbReference>
<dbReference type="GO" id="GO:0005634">
    <property type="term" value="C:nucleus"/>
    <property type="evidence" value="ECO:0007669"/>
    <property type="project" value="TreeGrafter"/>
</dbReference>
<dbReference type="WBParaSite" id="ALUE_0000861301-mRNA-1">
    <property type="protein sequence ID" value="ALUE_0000861301-mRNA-1"/>
    <property type="gene ID" value="ALUE_0000861301"/>
</dbReference>
<feature type="compositionally biased region" description="Basic residues" evidence="2">
    <location>
        <begin position="239"/>
        <end position="254"/>
    </location>
</feature>
<dbReference type="InterPro" id="IPR040466">
    <property type="entry name" value="NKAP"/>
</dbReference>
<sequence length="594" mass="69431">MVKNVILLQVVGLMVTSIAKPVLLAYNCRFSFFSEGHNARWKTRLRFDVDTSGDVGMWTTSEKRTNGHEKRSPVLKEEMNSFRGSERNLSDDSRRNSPSPAVSGAQSDSDRRSVLSSVEGESSDRYDEEEDVLPTTSKPTERSKQATRCKHQGESDVEKPRTYRRKRSRTSSSSKPELDSRSPSQSYRRRSPERQRVRNDRRDRLTDEVSPRRRRSPNWKRRRHSQSRKGRSPSEQRCSRSRSGQRSHSRQRRERSREERHRRDAHRNERSRTRSVDRAVTDHRRKDGDQRTQRRVDVQSRSRSPIEKVTRYDAKSRFARKRLNGDEEGGREQQTKMSQAAREDAMWAERREERGRRGERGVRNIWGASPLMHEIHAVYEEYERMEAEQERIAREGEEKSRRKAAEVSEKKDKPKKEKTKKKSKKHKKKKKKKTSDSSESEEEWVEVTKEMREAEAAKEKLEEASMIGPAIPEHLLEKQAALIDHTKHVNYGKDMLRGEAAAMAAYIAQGKRIPRRGEIGLSSAEISEFEKIGYVMSGTRHKSMEATRLRKENQVMTAEEKRLLSGFTHDERKKKEEIVLQQFRSFIESKKAKN</sequence>
<dbReference type="GO" id="GO:0003682">
    <property type="term" value="F:chromatin binding"/>
    <property type="evidence" value="ECO:0007669"/>
    <property type="project" value="InterPro"/>
</dbReference>
<feature type="compositionally biased region" description="Basic and acidic residues" evidence="2">
    <location>
        <begin position="255"/>
        <end position="316"/>
    </location>
</feature>
<name>A0A9J2PGI5_ASCLU</name>